<comment type="caution">
    <text evidence="5">The sequence shown here is derived from an EMBL/GenBank/DDBJ whole genome shotgun (WGS) entry which is preliminary data.</text>
</comment>
<evidence type="ECO:0000313" key="5">
    <source>
        <dbReference type="EMBL" id="KAL3789640.1"/>
    </source>
</evidence>
<keyword evidence="2" id="KW-0175">Coiled coil</keyword>
<evidence type="ECO:0000259" key="4">
    <source>
        <dbReference type="PROSITE" id="PS50837"/>
    </source>
</evidence>
<keyword evidence="6" id="KW-1185">Reference proteome</keyword>
<dbReference type="PROSITE" id="PS50837">
    <property type="entry name" value="NACHT"/>
    <property type="match status" value="1"/>
</dbReference>
<dbReference type="InterPro" id="IPR051191">
    <property type="entry name" value="DCAF12"/>
</dbReference>
<dbReference type="PANTHER" id="PTHR19860">
    <property type="entry name" value="DDB1- AND CUL4-ASSOCIATED FACTOR 12-RELATED"/>
    <property type="match status" value="1"/>
</dbReference>
<dbReference type="CDD" id="cd00051">
    <property type="entry name" value="EFh"/>
    <property type="match status" value="1"/>
</dbReference>
<keyword evidence="1" id="KW-0677">Repeat</keyword>
<organism evidence="5 6">
    <name type="scientific">Stephanodiscus triporus</name>
    <dbReference type="NCBI Taxonomy" id="2934178"/>
    <lineage>
        <taxon>Eukaryota</taxon>
        <taxon>Sar</taxon>
        <taxon>Stramenopiles</taxon>
        <taxon>Ochrophyta</taxon>
        <taxon>Bacillariophyta</taxon>
        <taxon>Coscinodiscophyceae</taxon>
        <taxon>Thalassiosirophycidae</taxon>
        <taxon>Stephanodiscales</taxon>
        <taxon>Stephanodiscaceae</taxon>
        <taxon>Stephanodiscus</taxon>
    </lineage>
</organism>
<dbReference type="PANTHER" id="PTHR19860:SF40">
    <property type="entry name" value="WD40 REPEAT-CONTAINING PROTEIN"/>
    <property type="match status" value="1"/>
</dbReference>
<feature type="domain" description="NACHT" evidence="4">
    <location>
        <begin position="57"/>
        <end position="194"/>
    </location>
</feature>
<dbReference type="PROSITE" id="PS50222">
    <property type="entry name" value="EF_HAND_2"/>
    <property type="match status" value="1"/>
</dbReference>
<accession>A0ABD3PNA0</accession>
<dbReference type="Gene3D" id="3.40.50.300">
    <property type="entry name" value="P-loop containing nucleotide triphosphate hydrolases"/>
    <property type="match status" value="1"/>
</dbReference>
<evidence type="ECO:0000259" key="3">
    <source>
        <dbReference type="PROSITE" id="PS50222"/>
    </source>
</evidence>
<reference evidence="5 6" key="1">
    <citation type="submission" date="2024-10" db="EMBL/GenBank/DDBJ databases">
        <title>Updated reference genomes for cyclostephanoid diatoms.</title>
        <authorList>
            <person name="Roberts W.R."/>
            <person name="Alverson A.J."/>
        </authorList>
    </citation>
    <scope>NUCLEOTIDE SEQUENCE [LARGE SCALE GENOMIC DNA]</scope>
    <source>
        <strain evidence="5 6">AJA276-08</strain>
    </source>
</reference>
<evidence type="ECO:0000313" key="6">
    <source>
        <dbReference type="Proteomes" id="UP001530315"/>
    </source>
</evidence>
<evidence type="ECO:0000256" key="1">
    <source>
        <dbReference type="ARBA" id="ARBA00022737"/>
    </source>
</evidence>
<protein>
    <recommendedName>
        <fullName evidence="7">Calmodulin</fullName>
    </recommendedName>
</protein>
<sequence>MERRLNLFEEQFCFSHLEDDLHSTFTKESFIEGSQFTSLFQELDLYCETAAATEEDNPLVVVGDSGVGKSAALATWAARRVCNSPPTRNRLDDVEFVFYHHIGCSRLSTQVLHLLRRLVNSIIVHFQLKDAMNLADEKLPWILPRLLERASKKGRVVICLDGLHHICSNDKDFGLKWLPKTYPAGVKLIVSATTPNDETRSDHSHHATYSDHDTRISDHSKKFQAKVQQTWNEIQRRKWPTLSLECAHSTCVANFIDSYLLFNTSLEQILGMRSHVIEIVCTHPLSTNLMFVNFLVRGLCHAVGMGYNAKQFLVAWMPSRTTAELFEHILSLFETDAPRQSSVGGSNSNSLGSLLGNSLCLLFVARHGLHERELIELLDLVQKQSSWNSQTQGTVVPVKLNILKMMIENKQRLIDIFRSFDTDGNGRDEITLLMAEADNNGDGEIDYQEILAQFDHLARSYSHGKRRDSVFLREHPSNNAFSLTDEEKQNLISTLRCVGVSCFDRDGSVLTLPFENSALRAAIWKTYIKCESNESKYRTLLVDCLSKKEPSPRYCEELPWHLKKENKWVEMKKILVDLRTLDIMFNSIELNAELFNYLRILSAGAGGKVKFDIIAEYNQSMQQWVGHTNPSSKQLSMMSSFIADVMAWFDSGISDLTQSPPFLRERVGGEYLSKLGIELPSSKERTGTAGSKTGIAGLRTPGRNGSNEIHSEAQYFFNRWIWIQFPWIGLKNATITNEDNHSHPKANASDNTSVELVADTSVGMNLREKTMIRAKATELSSTLDMIESTKPQNKNSSERELRELKSIHNMLQVEVEARERQYKELERTHKARHISELKNQTRVACGEGVLRALQTRLGQMNDLIGRAESVDLVFNDILLALHSFAPSQMRQIELEQQIVLYRQQIADLTNEKGAISKETENADSRSSKLQAEVKSVVQERQSIKPLLESFRMRANEESEQKKNTRLGSFDPEAFSRRVRIECKIAKRREERNAKRKASFEVVNINEASTLHPMERIAQIAGTRDPDAIVGTLNEPEIEKLRLRHEQSEQHVKEQLAKLESLQIQTNQISLSDGNVELDSTVIDQHDSEDVLFSKQKRLDSMSHFIDSLFLAILSLSDKVQLIEEDYRYFLMAEDDHTKKYKDAKRLFEATKFLREEIPSEFVLSKKGPSNENEWQTSGHPNVRILNRAEKESQFAEDLNDVENEDGNIDEQVTDIGEDDLDSYVNKGIYTNGSKKKMALGYQKSWKH</sequence>
<dbReference type="EMBL" id="JALLAZ020000673">
    <property type="protein sequence ID" value="KAL3789640.1"/>
    <property type="molecule type" value="Genomic_DNA"/>
</dbReference>
<evidence type="ECO:0000256" key="2">
    <source>
        <dbReference type="SAM" id="Coils"/>
    </source>
</evidence>
<dbReference type="InterPro" id="IPR002048">
    <property type="entry name" value="EF_hand_dom"/>
</dbReference>
<dbReference type="Gene3D" id="1.10.238.10">
    <property type="entry name" value="EF-hand"/>
    <property type="match status" value="1"/>
</dbReference>
<feature type="coiled-coil region" evidence="2">
    <location>
        <begin position="1037"/>
        <end position="1064"/>
    </location>
</feature>
<feature type="coiled-coil region" evidence="2">
    <location>
        <begin position="794"/>
        <end position="828"/>
    </location>
</feature>
<dbReference type="InterPro" id="IPR007111">
    <property type="entry name" value="NACHT_NTPase"/>
</dbReference>
<proteinExistence type="predicted"/>
<dbReference type="InterPro" id="IPR027417">
    <property type="entry name" value="P-loop_NTPase"/>
</dbReference>
<dbReference type="SUPFAM" id="SSF47473">
    <property type="entry name" value="EF-hand"/>
    <property type="match status" value="1"/>
</dbReference>
<gene>
    <name evidence="5" type="ORF">ACHAW5_002357</name>
</gene>
<name>A0ABD3PNA0_9STRA</name>
<feature type="domain" description="EF-hand" evidence="3">
    <location>
        <begin position="408"/>
        <end position="440"/>
    </location>
</feature>
<dbReference type="InterPro" id="IPR011992">
    <property type="entry name" value="EF-hand-dom_pair"/>
</dbReference>
<dbReference type="AlphaFoldDB" id="A0ABD3PNA0"/>
<dbReference type="Proteomes" id="UP001530315">
    <property type="component" value="Unassembled WGS sequence"/>
</dbReference>
<evidence type="ECO:0008006" key="7">
    <source>
        <dbReference type="Google" id="ProtNLM"/>
    </source>
</evidence>